<dbReference type="GeneID" id="114336545"/>
<keyword evidence="5" id="KW-0326">Glycosidase</keyword>
<dbReference type="PANTHER" id="PTHR42909:SF1">
    <property type="entry name" value="CARBOHYDRATE KINASE PFKB DOMAIN-CONTAINING PROTEIN"/>
    <property type="match status" value="1"/>
</dbReference>
<dbReference type="KEGG" id="dvv:114336545"/>
<dbReference type="GO" id="GO:0005737">
    <property type="term" value="C:cytoplasm"/>
    <property type="evidence" value="ECO:0007669"/>
    <property type="project" value="TreeGrafter"/>
</dbReference>
<dbReference type="GO" id="GO:0016798">
    <property type="term" value="F:hydrolase activity, acting on glycosyl bonds"/>
    <property type="evidence" value="ECO:0007669"/>
    <property type="project" value="UniProtKB-KW"/>
</dbReference>
<evidence type="ECO:0000256" key="3">
    <source>
        <dbReference type="ARBA" id="ARBA00023211"/>
    </source>
</evidence>
<keyword evidence="4" id="KW-0456">Lyase</keyword>
<evidence type="ECO:0000256" key="5">
    <source>
        <dbReference type="ARBA" id="ARBA00023295"/>
    </source>
</evidence>
<evidence type="ECO:0000256" key="2">
    <source>
        <dbReference type="ARBA" id="ARBA00022801"/>
    </source>
</evidence>
<evidence type="ECO:0000313" key="7">
    <source>
        <dbReference type="Proteomes" id="UP001652700"/>
    </source>
</evidence>
<dbReference type="Proteomes" id="UP001652700">
    <property type="component" value="Unplaced"/>
</dbReference>
<protein>
    <submittedName>
        <fullName evidence="8">Uncharacterized protein LOC114336545 isoform X1</fullName>
    </submittedName>
</protein>
<accession>A0A6P7G6W0</accession>
<dbReference type="HAMAP" id="MF_01876">
    <property type="entry name" value="PsiMP_glycosidase"/>
    <property type="match status" value="1"/>
</dbReference>
<dbReference type="AlphaFoldDB" id="A0A6P7G6W0"/>
<evidence type="ECO:0000313" key="6">
    <source>
        <dbReference type="EnsemblMetazoa" id="XP_028142717.1"/>
    </source>
</evidence>
<sequence>MFLLQSSFFVNRSCGVFAKRTVSHSCCCIQLSEELKNAFVNRLPVVALESTIITHGMPYPQNVECALQVEDVVRKQGAIPATIAIVNGKIKVGLSEKDINQLGDTKSSQPIKTSRRDLAYVLSNKKNGGTTVSGTLIVANKVNIPIFATGGIGGVHRGVENTFDISADLLELGRSSVAVISSGVKSILDISKTLEVLETQGVFVATFGSSNDFPAFYARNSGVKVPYSVKNAEEIARIISSNRDINTQSGMLFAVPIPEEFAFDSDVINRVIEEALHEAKLNNIQGKLITPFLLSHIAKITEGKSLQSNIALIKNNANVAADIAVALAKLGDSQGEDKASSISRENIQRRPIIIGGSNMDCSAVLDTDNIQVIPLASKVMEIRFLG</sequence>
<dbReference type="SUPFAM" id="SSF110581">
    <property type="entry name" value="Indigoidine synthase A-like"/>
    <property type="match status" value="1"/>
</dbReference>
<proteinExistence type="inferred from homology"/>
<evidence type="ECO:0000313" key="8">
    <source>
        <dbReference type="RefSeq" id="XP_028142717.1"/>
    </source>
</evidence>
<dbReference type="InParanoid" id="A0A6P7G6W0"/>
<keyword evidence="7" id="KW-1185">Reference proteome</keyword>
<dbReference type="InterPro" id="IPR007342">
    <property type="entry name" value="PsuG"/>
</dbReference>
<dbReference type="GO" id="GO:0046872">
    <property type="term" value="F:metal ion binding"/>
    <property type="evidence" value="ECO:0007669"/>
    <property type="project" value="UniProtKB-KW"/>
</dbReference>
<dbReference type="PANTHER" id="PTHR42909">
    <property type="entry name" value="ZGC:136858"/>
    <property type="match status" value="1"/>
</dbReference>
<keyword evidence="1" id="KW-0479">Metal-binding</keyword>
<evidence type="ECO:0000256" key="4">
    <source>
        <dbReference type="ARBA" id="ARBA00023239"/>
    </source>
</evidence>
<organism evidence="8">
    <name type="scientific">Diabrotica virgifera virgifera</name>
    <name type="common">western corn rootworm</name>
    <dbReference type="NCBI Taxonomy" id="50390"/>
    <lineage>
        <taxon>Eukaryota</taxon>
        <taxon>Metazoa</taxon>
        <taxon>Ecdysozoa</taxon>
        <taxon>Arthropoda</taxon>
        <taxon>Hexapoda</taxon>
        <taxon>Insecta</taxon>
        <taxon>Pterygota</taxon>
        <taxon>Neoptera</taxon>
        <taxon>Endopterygota</taxon>
        <taxon>Coleoptera</taxon>
        <taxon>Polyphaga</taxon>
        <taxon>Cucujiformia</taxon>
        <taxon>Chrysomeloidea</taxon>
        <taxon>Chrysomelidae</taxon>
        <taxon>Galerucinae</taxon>
        <taxon>Diabroticina</taxon>
        <taxon>Diabroticites</taxon>
        <taxon>Diabrotica</taxon>
    </lineage>
</organism>
<dbReference type="RefSeq" id="XP_028142717.1">
    <property type="nucleotide sequence ID" value="XM_028286916.1"/>
</dbReference>
<keyword evidence="2" id="KW-0378">Hydrolase</keyword>
<dbReference type="Pfam" id="PF04227">
    <property type="entry name" value="Indigoidine_A"/>
    <property type="match status" value="1"/>
</dbReference>
<dbReference type="Gene3D" id="3.40.1790.10">
    <property type="entry name" value="Indigoidine synthase domain"/>
    <property type="match status" value="1"/>
</dbReference>
<name>A0A6P7G6W0_DIAVI</name>
<dbReference type="OrthoDB" id="198885at2759"/>
<dbReference type="InterPro" id="IPR022830">
    <property type="entry name" value="Indigdn_synthA-like"/>
</dbReference>
<evidence type="ECO:0000256" key="1">
    <source>
        <dbReference type="ARBA" id="ARBA00022723"/>
    </source>
</evidence>
<reference evidence="8" key="1">
    <citation type="submission" date="2025-04" db="UniProtKB">
        <authorList>
            <consortium name="RefSeq"/>
        </authorList>
    </citation>
    <scope>IDENTIFICATION</scope>
    <source>
        <tissue evidence="8">Whole insect</tissue>
    </source>
</reference>
<reference evidence="6" key="2">
    <citation type="submission" date="2025-05" db="UniProtKB">
        <authorList>
            <consortium name="EnsemblMetazoa"/>
        </authorList>
    </citation>
    <scope>IDENTIFICATION</scope>
</reference>
<gene>
    <name evidence="8" type="primary">LOC114336545</name>
</gene>
<keyword evidence="3" id="KW-0464">Manganese</keyword>
<dbReference type="EnsemblMetazoa" id="XM_028286916.2">
    <property type="protein sequence ID" value="XP_028142717.1"/>
    <property type="gene ID" value="LOC114336545"/>
</dbReference>
<dbReference type="GO" id="GO:0004730">
    <property type="term" value="F:pseudouridylate synthase activity"/>
    <property type="evidence" value="ECO:0007669"/>
    <property type="project" value="InterPro"/>
</dbReference>